<dbReference type="GO" id="GO:0033214">
    <property type="term" value="P:siderophore-iron import into cell"/>
    <property type="evidence" value="ECO:0007669"/>
    <property type="project" value="TreeGrafter"/>
</dbReference>
<dbReference type="GO" id="GO:0022857">
    <property type="term" value="F:transmembrane transporter activity"/>
    <property type="evidence" value="ECO:0007669"/>
    <property type="project" value="InterPro"/>
</dbReference>
<feature type="transmembrane region" description="Helical" evidence="9">
    <location>
        <begin position="121"/>
        <end position="142"/>
    </location>
</feature>
<keyword evidence="5 9" id="KW-0812">Transmembrane</keyword>
<evidence type="ECO:0000256" key="9">
    <source>
        <dbReference type="SAM" id="Phobius"/>
    </source>
</evidence>
<feature type="transmembrane region" description="Helical" evidence="9">
    <location>
        <begin position="69"/>
        <end position="89"/>
    </location>
</feature>
<evidence type="ECO:0000256" key="6">
    <source>
        <dbReference type="ARBA" id="ARBA00022989"/>
    </source>
</evidence>
<comment type="similarity">
    <text evidence="2">Belongs to the binding-protein-dependent transport system permease family. FecCD subfamily.</text>
</comment>
<dbReference type="RefSeq" id="WP_039316309.1">
    <property type="nucleotide sequence ID" value="NZ_JQOD01000003.1"/>
</dbReference>
<gene>
    <name evidence="10" type="ORF">KU74_15245</name>
</gene>
<dbReference type="Proteomes" id="UP000029435">
    <property type="component" value="Unassembled WGS sequence"/>
</dbReference>
<dbReference type="FunFam" id="1.10.3470.10:FF:000001">
    <property type="entry name" value="Vitamin B12 ABC transporter permease BtuC"/>
    <property type="match status" value="1"/>
</dbReference>
<feature type="transmembrane region" description="Helical" evidence="9">
    <location>
        <begin position="96"/>
        <end position="115"/>
    </location>
</feature>
<feature type="transmembrane region" description="Helical" evidence="9">
    <location>
        <begin position="149"/>
        <end position="174"/>
    </location>
</feature>
<evidence type="ECO:0000256" key="1">
    <source>
        <dbReference type="ARBA" id="ARBA00004651"/>
    </source>
</evidence>
<proteinExistence type="inferred from homology"/>
<feature type="transmembrane region" description="Helical" evidence="9">
    <location>
        <begin position="311"/>
        <end position="330"/>
    </location>
</feature>
<evidence type="ECO:0000313" key="11">
    <source>
        <dbReference type="Proteomes" id="UP000029435"/>
    </source>
</evidence>
<name>A0A0M2F0D9_9GAMM</name>
<feature type="transmembrane region" description="Helical" evidence="9">
    <location>
        <begin position="240"/>
        <end position="269"/>
    </location>
</feature>
<dbReference type="Pfam" id="PF01032">
    <property type="entry name" value="FecCD"/>
    <property type="match status" value="1"/>
</dbReference>
<dbReference type="InterPro" id="IPR037294">
    <property type="entry name" value="ABC_BtuC-like"/>
</dbReference>
<comment type="function">
    <text evidence="8">Part of the binding-protein-dependent transport system CbrABCD for uptake of the siderophore achromobactin. Probably responsible for the translocation of the substrate across the membrane.</text>
</comment>
<evidence type="ECO:0000256" key="5">
    <source>
        <dbReference type="ARBA" id="ARBA00022692"/>
    </source>
</evidence>
<dbReference type="EMBL" id="JQOD01000003">
    <property type="protein sequence ID" value="KGA33245.1"/>
    <property type="molecule type" value="Genomic_DNA"/>
</dbReference>
<evidence type="ECO:0000256" key="4">
    <source>
        <dbReference type="ARBA" id="ARBA00022475"/>
    </source>
</evidence>
<dbReference type="CDD" id="cd06550">
    <property type="entry name" value="TM_ABC_iron-siderophores_like"/>
    <property type="match status" value="1"/>
</dbReference>
<sequence>MNYRTYRIMLLTVVVSTLLIAVCSLGIGRFSLSPWRIVQILIEPLSGDNPLLGDIERQVVWSVRLPRVLLAWCAGAALALSGATLQGVFRNPLVDPHIIGVSAGAAFGGTLAILLSWTPLLLLLSAFTFGMLALLLIFMMAAAFGKQNVLILILAGVILSGFFGALVSLMQYLADTEEKLPSIVFWLLGSFASAHWNSLMTMAVPLALAGGLLLRLRWHINVLSMGEQDARALGVTVQPLRWLILSLCAAIVAAQVAVSGSIGWIGLVIPHVARRLVGADHRRLLPVSLWLGGGFMVLVDDLARNLSEAEIPLGILTALLGAPLFAVLLYKTQRLHKTQRQGRGR</sequence>
<keyword evidence="6 9" id="KW-1133">Transmembrane helix</keyword>
<dbReference type="PANTHER" id="PTHR30472:SF70">
    <property type="entry name" value="MOLYBDATE IMPORT SYSTEM PERMEASE PROTEIN MOLB"/>
    <property type="match status" value="1"/>
</dbReference>
<dbReference type="PANTHER" id="PTHR30472">
    <property type="entry name" value="FERRIC ENTEROBACTIN TRANSPORT SYSTEM PERMEASE PROTEIN"/>
    <property type="match status" value="1"/>
</dbReference>
<dbReference type="InterPro" id="IPR000522">
    <property type="entry name" value="ABC_transptr_permease_BtuC"/>
</dbReference>
<evidence type="ECO:0000256" key="3">
    <source>
        <dbReference type="ARBA" id="ARBA00022448"/>
    </source>
</evidence>
<keyword evidence="4" id="KW-1003">Cell membrane</keyword>
<dbReference type="Gene3D" id="1.10.3470.10">
    <property type="entry name" value="ABC transporter involved in vitamin B12 uptake, BtuC"/>
    <property type="match status" value="1"/>
</dbReference>
<feature type="transmembrane region" description="Helical" evidence="9">
    <location>
        <begin position="203"/>
        <end position="220"/>
    </location>
</feature>
<dbReference type="OrthoDB" id="9055647at2"/>
<dbReference type="STRING" id="180957.B5S52_07240"/>
<accession>A0A0M2F0D9</accession>
<dbReference type="GO" id="GO:0042935">
    <property type="term" value="P:achromobactin transport"/>
    <property type="evidence" value="ECO:0007669"/>
    <property type="project" value="UniProtKB-ARBA"/>
</dbReference>
<keyword evidence="3" id="KW-0813">Transport</keyword>
<comment type="caution">
    <text evidence="10">The sequence shown here is derived from an EMBL/GenBank/DDBJ whole genome shotgun (WGS) entry which is preliminary data.</text>
</comment>
<comment type="subcellular location">
    <subcellularLocation>
        <location evidence="1">Cell membrane</location>
        <topology evidence="1">Multi-pass membrane protein</topology>
    </subcellularLocation>
</comment>
<dbReference type="GO" id="GO:0005886">
    <property type="term" value="C:plasma membrane"/>
    <property type="evidence" value="ECO:0007669"/>
    <property type="project" value="UniProtKB-SubCell"/>
</dbReference>
<organism evidence="10 11">
    <name type="scientific">Pectobacterium brasiliense</name>
    <dbReference type="NCBI Taxonomy" id="180957"/>
    <lineage>
        <taxon>Bacteria</taxon>
        <taxon>Pseudomonadati</taxon>
        <taxon>Pseudomonadota</taxon>
        <taxon>Gammaproteobacteria</taxon>
        <taxon>Enterobacterales</taxon>
        <taxon>Pectobacteriaceae</taxon>
        <taxon>Pectobacterium</taxon>
    </lineage>
</organism>
<protein>
    <submittedName>
        <fullName evidence="10">ABC transporter permease</fullName>
    </submittedName>
</protein>
<dbReference type="AlphaFoldDB" id="A0A0M2F0D9"/>
<evidence type="ECO:0000256" key="2">
    <source>
        <dbReference type="ARBA" id="ARBA00007935"/>
    </source>
</evidence>
<keyword evidence="7 9" id="KW-0472">Membrane</keyword>
<evidence type="ECO:0000256" key="7">
    <source>
        <dbReference type="ARBA" id="ARBA00023136"/>
    </source>
</evidence>
<evidence type="ECO:0000313" key="10">
    <source>
        <dbReference type="EMBL" id="KGA33245.1"/>
    </source>
</evidence>
<dbReference type="SUPFAM" id="SSF81345">
    <property type="entry name" value="ABC transporter involved in vitamin B12 uptake, BtuC"/>
    <property type="match status" value="1"/>
</dbReference>
<reference evidence="10 11" key="1">
    <citation type="submission" date="2014-08" db="EMBL/GenBank/DDBJ databases">
        <title>Genome sequences of NCPPB Pectobacterium isolates.</title>
        <authorList>
            <person name="Glover R.H."/>
            <person name="Sapp M."/>
            <person name="Elphinstone J."/>
        </authorList>
    </citation>
    <scope>NUCLEOTIDE SEQUENCE [LARGE SCALE GENOMIC DNA]</scope>
    <source>
        <strain evidence="10 11">LMG 21372</strain>
    </source>
</reference>
<evidence type="ECO:0000256" key="8">
    <source>
        <dbReference type="ARBA" id="ARBA00053987"/>
    </source>
</evidence>